<keyword evidence="3" id="KW-1185">Reference proteome</keyword>
<dbReference type="EMBL" id="FRFE01000002">
    <property type="protein sequence ID" value="SHO43941.1"/>
    <property type="molecule type" value="Genomic_DNA"/>
</dbReference>
<keyword evidence="2" id="KW-0808">Transferase</keyword>
<dbReference type="SUPFAM" id="SSF55729">
    <property type="entry name" value="Acyl-CoA N-acyltransferases (Nat)"/>
    <property type="match status" value="1"/>
</dbReference>
<dbReference type="RefSeq" id="WP_073611947.1">
    <property type="nucleotide sequence ID" value="NZ_FRFE01000002.1"/>
</dbReference>
<dbReference type="PANTHER" id="PTHR43072:SF36">
    <property type="entry name" value="RIBOSOMAL-PROTEIN-ALANINE ACETYLTRANSFERASE"/>
    <property type="match status" value="1"/>
</dbReference>
<accession>A0A1M7XY50</accession>
<proteinExistence type="predicted"/>
<dbReference type="AlphaFoldDB" id="A0A1M7XY50"/>
<gene>
    <name evidence="2" type="ORF">SAMN02745220_00578</name>
</gene>
<name>A0A1M7XY50_9BACT</name>
<dbReference type="Proteomes" id="UP000184603">
    <property type="component" value="Unassembled WGS sequence"/>
</dbReference>
<dbReference type="PROSITE" id="PS51186">
    <property type="entry name" value="GNAT"/>
    <property type="match status" value="1"/>
</dbReference>
<feature type="domain" description="N-acetyltransferase" evidence="1">
    <location>
        <begin position="3"/>
        <end position="158"/>
    </location>
</feature>
<dbReference type="InterPro" id="IPR017255">
    <property type="entry name" value="AcTrfase_GNAT_prd"/>
</dbReference>
<dbReference type="Gene3D" id="3.40.630.30">
    <property type="match status" value="1"/>
</dbReference>
<sequence>MFFNTRNVNLGDHQKIIDVMPNWWGGRDLTSGLSKIYFIHFQNSSFVTLNDGNIIGFLIGFMSQSIKNQAYIQLAGVDPNFRKQGVAKMLYNEFYEICKKSSISTVTSCTSPVNELSIKFHQSMGFEILKGDCIENGYEITSNYLGEGNHKVLFKKDI</sequence>
<dbReference type="InterPro" id="IPR000182">
    <property type="entry name" value="GNAT_dom"/>
</dbReference>
<dbReference type="PANTHER" id="PTHR43072">
    <property type="entry name" value="N-ACETYLTRANSFERASE"/>
    <property type="match status" value="1"/>
</dbReference>
<dbReference type="PIRSF" id="PIRSF037663">
    <property type="entry name" value="Acetyltransf_GNAT_prd"/>
    <property type="match status" value="1"/>
</dbReference>
<dbReference type="Pfam" id="PF00583">
    <property type="entry name" value="Acetyltransf_1"/>
    <property type="match status" value="1"/>
</dbReference>
<evidence type="ECO:0000313" key="2">
    <source>
        <dbReference type="EMBL" id="SHO43941.1"/>
    </source>
</evidence>
<evidence type="ECO:0000259" key="1">
    <source>
        <dbReference type="PROSITE" id="PS51186"/>
    </source>
</evidence>
<organism evidence="2 3">
    <name type="scientific">Desulfopila aestuarii DSM 18488</name>
    <dbReference type="NCBI Taxonomy" id="1121416"/>
    <lineage>
        <taxon>Bacteria</taxon>
        <taxon>Pseudomonadati</taxon>
        <taxon>Thermodesulfobacteriota</taxon>
        <taxon>Desulfobulbia</taxon>
        <taxon>Desulfobulbales</taxon>
        <taxon>Desulfocapsaceae</taxon>
        <taxon>Desulfopila</taxon>
    </lineage>
</organism>
<dbReference type="InterPro" id="IPR016181">
    <property type="entry name" value="Acyl_CoA_acyltransferase"/>
</dbReference>
<evidence type="ECO:0000313" key="3">
    <source>
        <dbReference type="Proteomes" id="UP000184603"/>
    </source>
</evidence>
<dbReference type="OrthoDB" id="8593648at2"/>
<reference evidence="2 3" key="1">
    <citation type="submission" date="2016-12" db="EMBL/GenBank/DDBJ databases">
        <authorList>
            <person name="Song W.-J."/>
            <person name="Kurnit D.M."/>
        </authorList>
    </citation>
    <scope>NUCLEOTIDE SEQUENCE [LARGE SCALE GENOMIC DNA]</scope>
    <source>
        <strain evidence="2 3">DSM 18488</strain>
    </source>
</reference>
<protein>
    <submittedName>
        <fullName evidence="2">Acetyltransferase (GNAT) family protein</fullName>
    </submittedName>
</protein>
<dbReference type="STRING" id="1121416.SAMN02745220_00578"/>
<dbReference type="GO" id="GO:0016747">
    <property type="term" value="F:acyltransferase activity, transferring groups other than amino-acyl groups"/>
    <property type="evidence" value="ECO:0007669"/>
    <property type="project" value="InterPro"/>
</dbReference>
<dbReference type="CDD" id="cd04301">
    <property type="entry name" value="NAT_SF"/>
    <property type="match status" value="1"/>
</dbReference>